<name>A0A2N5TDY5_9BASI</name>
<feature type="compositionally biased region" description="Polar residues" evidence="1">
    <location>
        <begin position="78"/>
        <end position="89"/>
    </location>
</feature>
<evidence type="ECO:0000313" key="3">
    <source>
        <dbReference type="Proteomes" id="UP000235392"/>
    </source>
</evidence>
<gene>
    <name evidence="2" type="ORF">PCASD_16767</name>
</gene>
<proteinExistence type="predicted"/>
<accession>A0A2N5TDY5</accession>
<dbReference type="EMBL" id="PGCI01000626">
    <property type="protein sequence ID" value="PLW23717.1"/>
    <property type="molecule type" value="Genomic_DNA"/>
</dbReference>
<organism evidence="2 3">
    <name type="scientific">Puccinia coronata f. sp. avenae</name>
    <dbReference type="NCBI Taxonomy" id="200324"/>
    <lineage>
        <taxon>Eukaryota</taxon>
        <taxon>Fungi</taxon>
        <taxon>Dikarya</taxon>
        <taxon>Basidiomycota</taxon>
        <taxon>Pucciniomycotina</taxon>
        <taxon>Pucciniomycetes</taxon>
        <taxon>Pucciniales</taxon>
        <taxon>Pucciniaceae</taxon>
        <taxon>Puccinia</taxon>
    </lineage>
</organism>
<evidence type="ECO:0000313" key="2">
    <source>
        <dbReference type="EMBL" id="PLW23717.1"/>
    </source>
</evidence>
<reference evidence="2 3" key="1">
    <citation type="submission" date="2017-11" db="EMBL/GenBank/DDBJ databases">
        <title>De novo assembly and phasing of dikaryotic genomes from two isolates of Puccinia coronata f. sp. avenae, the causal agent of oat crown rust.</title>
        <authorList>
            <person name="Miller M.E."/>
            <person name="Zhang Y."/>
            <person name="Omidvar V."/>
            <person name="Sperschneider J."/>
            <person name="Schwessinger B."/>
            <person name="Raley C."/>
            <person name="Palmer J.M."/>
            <person name="Garnica D."/>
            <person name="Upadhyaya N."/>
            <person name="Rathjen J."/>
            <person name="Taylor J.M."/>
            <person name="Park R.F."/>
            <person name="Dodds P.N."/>
            <person name="Hirsch C.D."/>
            <person name="Kianian S.F."/>
            <person name="Figueroa M."/>
        </authorList>
    </citation>
    <scope>NUCLEOTIDE SEQUENCE [LARGE SCALE GENOMIC DNA]</scope>
    <source>
        <strain evidence="2">12SD80</strain>
    </source>
</reference>
<protein>
    <submittedName>
        <fullName evidence="2">Uncharacterized protein</fullName>
    </submittedName>
</protein>
<feature type="region of interest" description="Disordered" evidence="1">
    <location>
        <begin position="1"/>
        <end position="23"/>
    </location>
</feature>
<sequence length="95" mass="9727">MGQLLPAGNSDQGYGGGTNGISHAVRRDPFGLSGAGKYFEGARAAQSIKLMASDHFAIDASLDEAKKAVKGGSGRPNGHSTNGGENPTTLKKRRG</sequence>
<dbReference type="AlphaFoldDB" id="A0A2N5TDY5"/>
<comment type="caution">
    <text evidence="2">The sequence shown here is derived from an EMBL/GenBank/DDBJ whole genome shotgun (WGS) entry which is preliminary data.</text>
</comment>
<dbReference type="Proteomes" id="UP000235392">
    <property type="component" value="Unassembled WGS sequence"/>
</dbReference>
<evidence type="ECO:0000256" key="1">
    <source>
        <dbReference type="SAM" id="MobiDB-lite"/>
    </source>
</evidence>
<feature type="region of interest" description="Disordered" evidence="1">
    <location>
        <begin position="67"/>
        <end position="95"/>
    </location>
</feature>